<evidence type="ECO:0000256" key="4">
    <source>
        <dbReference type="SAM" id="SignalP"/>
    </source>
</evidence>
<evidence type="ECO:0000256" key="2">
    <source>
        <dbReference type="ARBA" id="ARBA00023180"/>
    </source>
</evidence>
<dbReference type="Pfam" id="PF00801">
    <property type="entry name" value="PKD"/>
    <property type="match status" value="1"/>
</dbReference>
<keyword evidence="1 4" id="KW-0732">Signal</keyword>
<comment type="similarity">
    <text evidence="3">Belongs to the PMEL/NMB family.</text>
</comment>
<comment type="caution">
    <text evidence="6">The sequence shown here is derived from an EMBL/GenBank/DDBJ whole genome shotgun (WGS) entry which is preliminary data.</text>
</comment>
<dbReference type="InterPro" id="IPR045219">
    <property type="entry name" value="PKAT"/>
</dbReference>
<evidence type="ECO:0000313" key="7">
    <source>
        <dbReference type="Proteomes" id="UP001174136"/>
    </source>
</evidence>
<feature type="signal peptide" evidence="4">
    <location>
        <begin position="1"/>
        <end position="18"/>
    </location>
</feature>
<dbReference type="PANTHER" id="PTHR11861:SF1">
    <property type="entry name" value="MELANOCYTE PROTEIN PMEL"/>
    <property type="match status" value="1"/>
</dbReference>
<feature type="domain" description="PKD" evidence="5">
    <location>
        <begin position="242"/>
        <end position="276"/>
    </location>
</feature>
<dbReference type="InterPro" id="IPR022409">
    <property type="entry name" value="PKD/Chitinase_dom"/>
</dbReference>
<sequence length="532" mass="59162">MGTVTLLVLALAFTSATAAKPRVQFTRYRSWDSRMYPVWRDGDSRFRNCWFGGQVTFDVKNDAPTLTGAKATFNIDLRFPPNQTVLPDGQVVWARNGTVDGVQYEEGQAVYADQESNRSSGVFPDGSPFTRSPDKKPRYVFVWKTWGRYWQVAAGPSSSLTIDTDNIPLGSYKMEVVIYHCRGDDKFIPLGYASTQFSITDQIPFTISLNQVNDLNQNDQSFIQNRAIAFNVKLHDPSQYLSSSDITFNWDFGDQTGTLISRELTVTHTYLSPGAFKPQVVLMASIPNGCADTPAVVPVDASAAPVVVVLASTPSTIPAGDPAAVVPEGDASEATLADDLALAASVQPAEGTDAVVDPEAEAAAVPAAEEADAAVAPAAEEAADAVEVDAAAEGAEVAQAVEVATVAPQKRQLRPLWTLQLKTPLRPLWPLQLKTPLRPLWPLQLKRQLRPLWPLQLKRQLRPLWPLQLKRQLRPLWPLQLKRQLRPLWPLQLKRQLRPLWPLQLKRQLRPLWPLQLKRLLRPLWPLQMKPQ</sequence>
<dbReference type="GO" id="GO:0005886">
    <property type="term" value="C:plasma membrane"/>
    <property type="evidence" value="ECO:0007669"/>
    <property type="project" value="TreeGrafter"/>
</dbReference>
<dbReference type="Proteomes" id="UP001174136">
    <property type="component" value="Unassembled WGS sequence"/>
</dbReference>
<dbReference type="SMART" id="SM00089">
    <property type="entry name" value="PKD"/>
    <property type="match status" value="1"/>
</dbReference>
<dbReference type="InterPro" id="IPR013783">
    <property type="entry name" value="Ig-like_fold"/>
</dbReference>
<proteinExistence type="inferred from homology"/>
<keyword evidence="7" id="KW-1185">Reference proteome</keyword>
<name>A0AA47MS01_MERPO</name>
<dbReference type="GO" id="GO:0032438">
    <property type="term" value="P:melanosome organization"/>
    <property type="evidence" value="ECO:0007669"/>
    <property type="project" value="TreeGrafter"/>
</dbReference>
<dbReference type="PANTHER" id="PTHR11861">
    <property type="entry name" value="MELANOCYTE PROTEIN PMEL 17-RELATED"/>
    <property type="match status" value="1"/>
</dbReference>
<evidence type="ECO:0000259" key="5">
    <source>
        <dbReference type="PROSITE" id="PS50093"/>
    </source>
</evidence>
<dbReference type="SUPFAM" id="SSF49299">
    <property type="entry name" value="PKD domain"/>
    <property type="match status" value="1"/>
</dbReference>
<evidence type="ECO:0000313" key="6">
    <source>
        <dbReference type="EMBL" id="KAK0145512.1"/>
    </source>
</evidence>
<dbReference type="InterPro" id="IPR035986">
    <property type="entry name" value="PKD_dom_sf"/>
</dbReference>
<dbReference type="CDD" id="cd00146">
    <property type="entry name" value="PKD"/>
    <property type="match status" value="1"/>
</dbReference>
<accession>A0AA47MS01</accession>
<dbReference type="GO" id="GO:0042470">
    <property type="term" value="C:melanosome"/>
    <property type="evidence" value="ECO:0007669"/>
    <property type="project" value="TreeGrafter"/>
</dbReference>
<dbReference type="FunFam" id="2.60.40.10:FF:001512">
    <property type="entry name" value="Premelanosome protein a"/>
    <property type="match status" value="1"/>
</dbReference>
<dbReference type="InterPro" id="IPR000601">
    <property type="entry name" value="PKD_dom"/>
</dbReference>
<organism evidence="6 7">
    <name type="scientific">Merluccius polli</name>
    <name type="common">Benguela hake</name>
    <name type="synonym">Merluccius cadenati</name>
    <dbReference type="NCBI Taxonomy" id="89951"/>
    <lineage>
        <taxon>Eukaryota</taxon>
        <taxon>Metazoa</taxon>
        <taxon>Chordata</taxon>
        <taxon>Craniata</taxon>
        <taxon>Vertebrata</taxon>
        <taxon>Euteleostomi</taxon>
        <taxon>Actinopterygii</taxon>
        <taxon>Neopterygii</taxon>
        <taxon>Teleostei</taxon>
        <taxon>Neoteleostei</taxon>
        <taxon>Acanthomorphata</taxon>
        <taxon>Zeiogadaria</taxon>
        <taxon>Gadariae</taxon>
        <taxon>Gadiformes</taxon>
        <taxon>Gadoidei</taxon>
        <taxon>Merlucciidae</taxon>
        <taxon>Merluccius</taxon>
    </lineage>
</organism>
<dbReference type="Gene3D" id="2.60.40.10">
    <property type="entry name" value="Immunoglobulins"/>
    <property type="match status" value="1"/>
</dbReference>
<dbReference type="PROSITE" id="PS50093">
    <property type="entry name" value="PKD"/>
    <property type="match status" value="1"/>
</dbReference>
<keyword evidence="2" id="KW-0325">Glycoprotein</keyword>
<dbReference type="EMBL" id="JAOPHQ010002850">
    <property type="protein sequence ID" value="KAK0145512.1"/>
    <property type="molecule type" value="Genomic_DNA"/>
</dbReference>
<evidence type="ECO:0000256" key="1">
    <source>
        <dbReference type="ARBA" id="ARBA00022729"/>
    </source>
</evidence>
<evidence type="ECO:0000256" key="3">
    <source>
        <dbReference type="ARBA" id="ARBA00025776"/>
    </source>
</evidence>
<protein>
    <submittedName>
        <fullName evidence="6">Melanocyte protein PMEL</fullName>
    </submittedName>
</protein>
<dbReference type="Pfam" id="PF26141">
    <property type="entry name" value="PMEL_NMB_N"/>
    <property type="match status" value="1"/>
</dbReference>
<dbReference type="InterPro" id="IPR059017">
    <property type="entry name" value="PMEL_NMB_N"/>
</dbReference>
<dbReference type="AlphaFoldDB" id="A0AA47MS01"/>
<reference evidence="6" key="1">
    <citation type="journal article" date="2023" name="Front. Mar. Sci.">
        <title>A new Merluccius polli reference genome to investigate the effects of global change in West African waters.</title>
        <authorList>
            <person name="Mateo J.L."/>
            <person name="Blanco-Fernandez C."/>
            <person name="Garcia-Vazquez E."/>
            <person name="Machado-Schiaffino G."/>
        </authorList>
    </citation>
    <scope>NUCLEOTIDE SEQUENCE</scope>
    <source>
        <strain evidence="6">C29</strain>
        <tissue evidence="6">Fin</tissue>
    </source>
</reference>
<gene>
    <name evidence="6" type="primary">PMEL_2</name>
    <name evidence="6" type="ORF">N1851_015538</name>
</gene>
<feature type="chain" id="PRO_5041388738" evidence="4">
    <location>
        <begin position="19"/>
        <end position="532"/>
    </location>
</feature>